<accession>A0A2J7TCB4</accession>
<organism evidence="2 3">
    <name type="scientific">Methylocella silvestris</name>
    <dbReference type="NCBI Taxonomy" id="199596"/>
    <lineage>
        <taxon>Bacteria</taxon>
        <taxon>Pseudomonadati</taxon>
        <taxon>Pseudomonadota</taxon>
        <taxon>Alphaproteobacteria</taxon>
        <taxon>Hyphomicrobiales</taxon>
        <taxon>Beijerinckiaceae</taxon>
        <taxon>Methylocella</taxon>
    </lineage>
</organism>
<dbReference type="Pfam" id="PF14452">
    <property type="entry name" value="Multi_ubiq"/>
    <property type="match status" value="1"/>
</dbReference>
<dbReference type="Proteomes" id="UP000236286">
    <property type="component" value="Unassembled WGS sequence"/>
</dbReference>
<evidence type="ECO:0000313" key="3">
    <source>
        <dbReference type="Proteomes" id="UP000236286"/>
    </source>
</evidence>
<dbReference type="AlphaFoldDB" id="A0A2J7TCB4"/>
<dbReference type="RefSeq" id="WP_102845259.1">
    <property type="nucleotide sequence ID" value="NZ_PDZR01000033.1"/>
</dbReference>
<protein>
    <recommendedName>
        <fullName evidence="1">Multi-ubiquitin domain-containing protein</fullName>
    </recommendedName>
</protein>
<reference evidence="2 3" key="1">
    <citation type="submission" date="2017-10" db="EMBL/GenBank/DDBJ databases">
        <title>Genome announcement of Methylocella silvestris TVC from permafrost.</title>
        <authorList>
            <person name="Wang J."/>
            <person name="Geng K."/>
            <person name="Ul-Haque F."/>
            <person name="Crombie A.T."/>
            <person name="Street L.E."/>
            <person name="Wookey P.A."/>
            <person name="Murrell J.C."/>
            <person name="Pratscher J."/>
        </authorList>
    </citation>
    <scope>NUCLEOTIDE SEQUENCE [LARGE SCALE GENOMIC DNA]</scope>
    <source>
        <strain evidence="2 3">TVC</strain>
    </source>
</reference>
<feature type="domain" description="Multi-ubiquitin" evidence="1">
    <location>
        <begin position="41"/>
        <end position="107"/>
    </location>
</feature>
<dbReference type="EMBL" id="PDZR01000033">
    <property type="protein sequence ID" value="PNG24402.1"/>
    <property type="molecule type" value="Genomic_DNA"/>
</dbReference>
<name>A0A2J7TCB4_METSI</name>
<comment type="caution">
    <text evidence="2">The sequence shown here is derived from an EMBL/GenBank/DDBJ whole genome shotgun (WGS) entry which is preliminary data.</text>
</comment>
<dbReference type="OrthoDB" id="7445930at2"/>
<evidence type="ECO:0000259" key="1">
    <source>
        <dbReference type="Pfam" id="PF14452"/>
    </source>
</evidence>
<evidence type="ECO:0000313" key="2">
    <source>
        <dbReference type="EMBL" id="PNG24402.1"/>
    </source>
</evidence>
<dbReference type="InterPro" id="IPR027802">
    <property type="entry name" value="Multi-ubiquitin_dom"/>
</dbReference>
<gene>
    <name evidence="2" type="ORF">CR492_18775</name>
</gene>
<proteinExistence type="predicted"/>
<sequence length="114" mass="12525">MTDNLQAKEEGAAGVEAVLDDIIDLEQYAKEGKRPPLAKGYRILINGDPYVVHDPIVTGREVLTLAGLLPAKDYTLRLKMAGSKPEKIGLDEKVDLRKPGIEKFKALPRDQTEG</sequence>